<dbReference type="Proteomes" id="UP000214880">
    <property type="component" value="Unassembled WGS sequence"/>
</dbReference>
<proteinExistence type="predicted"/>
<keyword evidence="3" id="KW-1185">Reference proteome</keyword>
<dbReference type="EMBL" id="FNHB01000001">
    <property type="protein sequence ID" value="SDL75419.1"/>
    <property type="molecule type" value="Genomic_DNA"/>
</dbReference>
<organism evidence="2 3">
    <name type="scientific">Dendrosporobacter quercicolus</name>
    <dbReference type="NCBI Taxonomy" id="146817"/>
    <lineage>
        <taxon>Bacteria</taxon>
        <taxon>Bacillati</taxon>
        <taxon>Bacillota</taxon>
        <taxon>Negativicutes</taxon>
        <taxon>Selenomonadales</taxon>
        <taxon>Sporomusaceae</taxon>
        <taxon>Dendrosporobacter</taxon>
    </lineage>
</organism>
<reference evidence="2 3" key="1">
    <citation type="submission" date="2016-10" db="EMBL/GenBank/DDBJ databases">
        <authorList>
            <person name="de Groot N.N."/>
        </authorList>
    </citation>
    <scope>NUCLEOTIDE SEQUENCE [LARGE SCALE GENOMIC DNA]</scope>
    <source>
        <strain evidence="2 3">DSM 1736</strain>
    </source>
</reference>
<keyword evidence="1" id="KW-1133">Transmembrane helix</keyword>
<evidence type="ECO:0000256" key="1">
    <source>
        <dbReference type="SAM" id="Phobius"/>
    </source>
</evidence>
<name>A0A1G9MMH2_9FIRM</name>
<feature type="transmembrane region" description="Helical" evidence="1">
    <location>
        <begin position="32"/>
        <end position="48"/>
    </location>
</feature>
<keyword evidence="1" id="KW-0472">Membrane</keyword>
<gene>
    <name evidence="2" type="ORF">SAMN04488502_101735</name>
</gene>
<sequence length="50" mass="5996">MGGNDTINPLDLKFPDNELMSFVRYSARKRDNIFFLHVFIILRYLTIVKY</sequence>
<dbReference type="AlphaFoldDB" id="A0A1G9MMH2"/>
<evidence type="ECO:0000313" key="3">
    <source>
        <dbReference type="Proteomes" id="UP000214880"/>
    </source>
</evidence>
<evidence type="ECO:0000313" key="2">
    <source>
        <dbReference type="EMBL" id="SDL75419.1"/>
    </source>
</evidence>
<protein>
    <submittedName>
        <fullName evidence="2">Uncharacterized protein</fullName>
    </submittedName>
</protein>
<accession>A0A1G9MMH2</accession>
<dbReference type="STRING" id="146817.SAMN04488502_101735"/>
<keyword evidence="1" id="KW-0812">Transmembrane</keyword>